<evidence type="ECO:0000256" key="1">
    <source>
        <dbReference type="ARBA" id="ARBA00007073"/>
    </source>
</evidence>
<protein>
    <submittedName>
        <fullName evidence="2">Uncharacterized protein</fullName>
    </submittedName>
</protein>
<reference evidence="2" key="1">
    <citation type="submission" date="2020-11" db="EMBL/GenBank/DDBJ databases">
        <title>Connecting structure to function with the recovery of over 1000 high-quality activated sludge metagenome-assembled genomes encoding full-length rRNA genes using long-read sequencing.</title>
        <authorList>
            <person name="Singleton C.M."/>
            <person name="Petriglieri F."/>
            <person name="Kristensen J.M."/>
            <person name="Kirkegaard R.H."/>
            <person name="Michaelsen T.Y."/>
            <person name="Andersen M.H."/>
            <person name="Karst S.M."/>
            <person name="Dueholm M.S."/>
            <person name="Nielsen P.H."/>
            <person name="Albertsen M."/>
        </authorList>
    </citation>
    <scope>NUCLEOTIDE SEQUENCE</scope>
    <source>
        <strain evidence="2">Fred_18-Q3-R57-64_BAT3C.431</strain>
    </source>
</reference>
<evidence type="ECO:0000313" key="2">
    <source>
        <dbReference type="EMBL" id="QQR92521.1"/>
    </source>
</evidence>
<gene>
    <name evidence="2" type="ORF">IPJ89_05235</name>
</gene>
<accession>A0A7T9DJJ7</accession>
<dbReference type="NCBIfam" id="NF011470">
    <property type="entry name" value="PRK14887.1"/>
    <property type="match status" value="1"/>
</dbReference>
<dbReference type="AlphaFoldDB" id="A0A7T9DJJ7"/>
<dbReference type="Proteomes" id="UP000596004">
    <property type="component" value="Chromosome"/>
</dbReference>
<dbReference type="EMBL" id="CP064981">
    <property type="protein sequence ID" value="QQR92521.1"/>
    <property type="molecule type" value="Genomic_DNA"/>
</dbReference>
<proteinExistence type="inferred from homology"/>
<name>A0A7T9DJJ7_9ARCH</name>
<sequence>MPSLSFSRSFSSASKARAVYESLSLETGKSFEKRSKTTLSLKNTQLRVSIIADDAHACEVSRASYAKLIDYLDNLETPGA</sequence>
<dbReference type="InterPro" id="IPR015419">
    <property type="entry name" value="CTAG/Pcc1"/>
</dbReference>
<organism evidence="2">
    <name type="scientific">Candidatus Iainarchaeum sp</name>
    <dbReference type="NCBI Taxonomy" id="3101447"/>
    <lineage>
        <taxon>Archaea</taxon>
        <taxon>Candidatus Iainarchaeota</taxon>
        <taxon>Candidatus Iainarchaeia</taxon>
        <taxon>Candidatus Iainarchaeales</taxon>
        <taxon>Candidatus Iainarchaeaceae</taxon>
        <taxon>Candidatus Iainarchaeum</taxon>
    </lineage>
</organism>
<dbReference type="Gene3D" id="3.30.310.50">
    <property type="entry name" value="Alpha-D-phosphohexomutase, C-terminal domain"/>
    <property type="match status" value="1"/>
</dbReference>
<dbReference type="Pfam" id="PF09341">
    <property type="entry name" value="Pcc1"/>
    <property type="match status" value="1"/>
</dbReference>
<comment type="similarity">
    <text evidence="1">Belongs to the CTAG/PCC1 family.</text>
</comment>